<name>A0A1C3VRD4_9HYPH</name>
<dbReference type="Gene3D" id="2.30.33.40">
    <property type="entry name" value="GroES chaperonin"/>
    <property type="match status" value="1"/>
</dbReference>
<accession>A0A1C3VRD4</accession>
<dbReference type="InterPro" id="IPR011032">
    <property type="entry name" value="GroES-like_sf"/>
</dbReference>
<evidence type="ECO:0008006" key="4">
    <source>
        <dbReference type="Google" id="ProtNLM"/>
    </source>
</evidence>
<comment type="similarity">
    <text evidence="1">Belongs to the GroES chaperonin family.</text>
</comment>
<evidence type="ECO:0000313" key="3">
    <source>
        <dbReference type="Proteomes" id="UP000199205"/>
    </source>
</evidence>
<sequence length="126" mass="14085">MAANKPQSTKEEILSSIGDIDGLEIMHNQILVGIYMRGAKIGNIFIPEKTQDEDKWQGKVGLVLKKGPLAFRNDNSNDFGGQSVEVGDWVMYRVSDGYSIDISETHCRLLEDVHIKGRISDPSMIY</sequence>
<protein>
    <recommendedName>
        <fullName evidence="4">Co-chaperonin GroES</fullName>
    </recommendedName>
</protein>
<dbReference type="OrthoDB" id="8239133at2"/>
<organism evidence="2 3">
    <name type="scientific">Rhizobium lusitanum</name>
    <dbReference type="NCBI Taxonomy" id="293958"/>
    <lineage>
        <taxon>Bacteria</taxon>
        <taxon>Pseudomonadati</taxon>
        <taxon>Pseudomonadota</taxon>
        <taxon>Alphaproteobacteria</taxon>
        <taxon>Hyphomicrobiales</taxon>
        <taxon>Rhizobiaceae</taxon>
        <taxon>Rhizobium/Agrobacterium group</taxon>
        <taxon>Rhizobium</taxon>
    </lineage>
</organism>
<evidence type="ECO:0000313" key="2">
    <source>
        <dbReference type="EMBL" id="SCB30346.1"/>
    </source>
</evidence>
<dbReference type="InterPro" id="IPR037124">
    <property type="entry name" value="Chaperonin_GroES_sf"/>
</dbReference>
<dbReference type="Proteomes" id="UP000199205">
    <property type="component" value="Unassembled WGS sequence"/>
</dbReference>
<evidence type="ECO:0000256" key="1">
    <source>
        <dbReference type="ARBA" id="ARBA00006975"/>
    </source>
</evidence>
<gene>
    <name evidence="2" type="ORF">GA0061101_10696</name>
</gene>
<dbReference type="EMBL" id="FMAF01000006">
    <property type="protein sequence ID" value="SCB30346.1"/>
    <property type="molecule type" value="Genomic_DNA"/>
</dbReference>
<dbReference type="SUPFAM" id="SSF50129">
    <property type="entry name" value="GroES-like"/>
    <property type="match status" value="1"/>
</dbReference>
<dbReference type="AlphaFoldDB" id="A0A1C3VRD4"/>
<proteinExistence type="inferred from homology"/>
<dbReference type="GO" id="GO:0006457">
    <property type="term" value="P:protein folding"/>
    <property type="evidence" value="ECO:0007669"/>
    <property type="project" value="InterPro"/>
</dbReference>
<dbReference type="RefSeq" id="WP_092573992.1">
    <property type="nucleotide sequence ID" value="NZ_FMAF01000006.1"/>
</dbReference>
<reference evidence="2 3" key="1">
    <citation type="submission" date="2016-08" db="EMBL/GenBank/DDBJ databases">
        <authorList>
            <person name="Seilhamer J.J."/>
        </authorList>
    </citation>
    <scope>NUCLEOTIDE SEQUENCE [LARGE SCALE GENOMIC DNA]</scope>
    <source>
        <strain evidence="2 3">P1-7</strain>
    </source>
</reference>